<proteinExistence type="inferred from homology"/>
<protein>
    <submittedName>
        <fullName evidence="3">Tripartite tricarboxylate transporter substrate binding protein</fullName>
    </submittedName>
</protein>
<dbReference type="SUPFAM" id="SSF53850">
    <property type="entry name" value="Periplasmic binding protein-like II"/>
    <property type="match status" value="1"/>
</dbReference>
<evidence type="ECO:0000313" key="4">
    <source>
        <dbReference type="Proteomes" id="UP000773614"/>
    </source>
</evidence>
<dbReference type="Proteomes" id="UP000773614">
    <property type="component" value="Unassembled WGS sequence"/>
</dbReference>
<dbReference type="Gene3D" id="3.40.190.10">
    <property type="entry name" value="Periplasmic binding protein-like II"/>
    <property type="match status" value="1"/>
</dbReference>
<reference evidence="3" key="1">
    <citation type="submission" date="2019-03" db="EMBL/GenBank/DDBJ databases">
        <title>Afifella sp. nov., isolated from activated sludge.</title>
        <authorList>
            <person name="Li Q."/>
            <person name="Liu Y."/>
        </authorList>
    </citation>
    <scope>NUCLEOTIDE SEQUENCE</scope>
    <source>
        <strain evidence="3">L72</strain>
    </source>
</reference>
<dbReference type="Pfam" id="PF03401">
    <property type="entry name" value="TctC"/>
    <property type="match status" value="1"/>
</dbReference>
<feature type="chain" id="PRO_5037424708" evidence="2">
    <location>
        <begin position="24"/>
        <end position="326"/>
    </location>
</feature>
<dbReference type="Gene3D" id="3.40.190.150">
    <property type="entry name" value="Bordetella uptake gene, domain 1"/>
    <property type="match status" value="1"/>
</dbReference>
<organism evidence="3 4">
    <name type="scientific">Propylenella binzhouense</name>
    <dbReference type="NCBI Taxonomy" id="2555902"/>
    <lineage>
        <taxon>Bacteria</taxon>
        <taxon>Pseudomonadati</taxon>
        <taxon>Pseudomonadota</taxon>
        <taxon>Alphaproteobacteria</taxon>
        <taxon>Hyphomicrobiales</taxon>
        <taxon>Propylenellaceae</taxon>
        <taxon>Propylenella</taxon>
    </lineage>
</organism>
<evidence type="ECO:0000313" key="3">
    <source>
        <dbReference type="EMBL" id="MYZ47592.1"/>
    </source>
</evidence>
<dbReference type="InterPro" id="IPR005064">
    <property type="entry name" value="BUG"/>
</dbReference>
<dbReference type="InterPro" id="IPR042100">
    <property type="entry name" value="Bug_dom1"/>
</dbReference>
<dbReference type="EMBL" id="SPKJ01000017">
    <property type="protein sequence ID" value="MYZ47592.1"/>
    <property type="molecule type" value="Genomic_DNA"/>
</dbReference>
<keyword evidence="4" id="KW-1185">Reference proteome</keyword>
<gene>
    <name evidence="3" type="ORF">E4O86_07685</name>
</gene>
<keyword evidence="2" id="KW-0732">Signal</keyword>
<dbReference type="AlphaFoldDB" id="A0A964T500"/>
<dbReference type="PIRSF" id="PIRSF017082">
    <property type="entry name" value="YflP"/>
    <property type="match status" value="1"/>
</dbReference>
<feature type="signal peptide" evidence="2">
    <location>
        <begin position="1"/>
        <end position="23"/>
    </location>
</feature>
<name>A0A964T500_9HYPH</name>
<dbReference type="PANTHER" id="PTHR42928">
    <property type="entry name" value="TRICARBOXYLATE-BINDING PROTEIN"/>
    <property type="match status" value="1"/>
</dbReference>
<sequence>MKFGLKSSLGLIAALVLSGSALAQGAGDFPNKPVTLVVAFSPGGSTDNLARVIVDDFGQVLGQPVVVENRPGAGGYVAWRSVQSAPPDGYTVLLAENAVALGKALRPDEPLDPRKAFEAVAKIGTAPMALIINSKLEPKTFQEFVEFAKAKEGGVNFSSSGVGSVSHMTFDALADLIGVQPQHIPYRGGGEANAAVVGGHVDAMMQSVGSARKLSEEGGVRVLAVTSEERNPTMPDVPTLKELGVEPDVELRFWWGIFVPAGTPAPIKEKLAAAMKETLERPAVRDRLANIEVAPEFGPAEEMAASLDSEITNWSALVEKRGIKAD</sequence>
<dbReference type="CDD" id="cd07012">
    <property type="entry name" value="PBP2_Bug_TTT"/>
    <property type="match status" value="1"/>
</dbReference>
<accession>A0A964T500</accession>
<evidence type="ECO:0000256" key="1">
    <source>
        <dbReference type="ARBA" id="ARBA00006987"/>
    </source>
</evidence>
<comment type="caution">
    <text evidence="3">The sequence shown here is derived from an EMBL/GenBank/DDBJ whole genome shotgun (WGS) entry which is preliminary data.</text>
</comment>
<dbReference type="PANTHER" id="PTHR42928:SF5">
    <property type="entry name" value="BLR1237 PROTEIN"/>
    <property type="match status" value="1"/>
</dbReference>
<comment type="similarity">
    <text evidence="1">Belongs to the UPF0065 (bug) family.</text>
</comment>
<evidence type="ECO:0000256" key="2">
    <source>
        <dbReference type="SAM" id="SignalP"/>
    </source>
</evidence>